<dbReference type="KEGG" id="vg:23461704"/>
<sequence length="102" mass="10945">MACQPRVGGDHNDNGTDPSSPDPACTVLCVAALRGRTLASWIAIYMKPVGEKIKMVTVKCTLSGCFARHARIESDGAINRNEVDADDALWPPFFVDSVGKPL</sequence>
<evidence type="ECO:0000256" key="1">
    <source>
        <dbReference type="SAM" id="MobiDB-lite"/>
    </source>
</evidence>
<protein>
    <submittedName>
        <fullName evidence="2">Uncharacterized protein</fullName>
    </submittedName>
</protein>
<dbReference type="Proteomes" id="UP000202511">
    <property type="component" value="Segment"/>
</dbReference>
<dbReference type="EMBL" id="KP136319">
    <property type="protein sequence ID" value="AJF96787.1"/>
    <property type="molecule type" value="Genomic_DNA"/>
</dbReference>
<reference evidence="2 3" key="1">
    <citation type="journal article" date="2015" name="Parasitol. Res.">
        <title>Viruses in close associations with free-living amoebae.</title>
        <authorList>
            <person name="Scheid P."/>
        </authorList>
    </citation>
    <scope>NUCLEOTIDE SEQUENCE [LARGE SCALE GENOMIC DNA]</scope>
    <source>
        <strain evidence="2">KlaHel</strain>
    </source>
</reference>
<name>A0A0B5JB64_9VIRU</name>
<dbReference type="RefSeq" id="YP_009119022.1">
    <property type="nucleotide sequence ID" value="NC_026440.1"/>
</dbReference>
<organism evidence="2 3">
    <name type="scientific">Pandoravirus inopinatum</name>
    <dbReference type="NCBI Taxonomy" id="1605721"/>
    <lineage>
        <taxon>Viruses</taxon>
        <taxon>Pandoravirus</taxon>
    </lineage>
</organism>
<accession>A0A0B5JB64</accession>
<evidence type="ECO:0000313" key="2">
    <source>
        <dbReference type="EMBL" id="AJF96787.1"/>
    </source>
</evidence>
<dbReference type="GeneID" id="23461704"/>
<evidence type="ECO:0000313" key="3">
    <source>
        <dbReference type="Proteomes" id="UP000202511"/>
    </source>
</evidence>
<feature type="region of interest" description="Disordered" evidence="1">
    <location>
        <begin position="1"/>
        <end position="22"/>
    </location>
</feature>
<proteinExistence type="predicted"/>